<organism evidence="2 3">
    <name type="scientific">Euplotes crassus</name>
    <dbReference type="NCBI Taxonomy" id="5936"/>
    <lineage>
        <taxon>Eukaryota</taxon>
        <taxon>Sar</taxon>
        <taxon>Alveolata</taxon>
        <taxon>Ciliophora</taxon>
        <taxon>Intramacronucleata</taxon>
        <taxon>Spirotrichea</taxon>
        <taxon>Hypotrichia</taxon>
        <taxon>Euplotida</taxon>
        <taxon>Euplotidae</taxon>
        <taxon>Moneuplotes</taxon>
    </lineage>
</organism>
<reference evidence="2" key="1">
    <citation type="submission" date="2023-07" db="EMBL/GenBank/DDBJ databases">
        <authorList>
            <consortium name="AG Swart"/>
            <person name="Singh M."/>
            <person name="Singh A."/>
            <person name="Seah K."/>
            <person name="Emmerich C."/>
        </authorList>
    </citation>
    <scope>NUCLEOTIDE SEQUENCE</scope>
    <source>
        <strain evidence="2">DP1</strain>
    </source>
</reference>
<dbReference type="AlphaFoldDB" id="A0AAD1XDC5"/>
<sequence length="337" mass="39330">MDHQTTNSIKKKESSANKNSPSNIFRESELCKISDKRASQPVRSNMPHQDELPILNLKETMMDQTDESNDFLNKDVSLSKFNYTDADICRMLKFNSKRIDKKHLEHKKNLLENLFKINYNSTLSASTDEEDTTPMLSTKGRMSPYGSPCRANTIIKEAKNSLKKRNKSYNSISFSDKKGYKYPSLEDYSTIVPKYDRSPAKKNSGYYKEDEYGTDFRSMKSVKYDPREDRTINIRKKLSRKKFVLKEIIKNKPAKKTNKNETMRKNYKQMLNTADPTEIFEKIRLRKKEQRYLEAMNNGIFGRFSNRNIQNQVRSQPEENSHDSFGGPSHSFTIANR</sequence>
<feature type="compositionally biased region" description="Polar residues" evidence="1">
    <location>
        <begin position="16"/>
        <end position="25"/>
    </location>
</feature>
<accession>A0AAD1XDC5</accession>
<evidence type="ECO:0000313" key="3">
    <source>
        <dbReference type="Proteomes" id="UP001295684"/>
    </source>
</evidence>
<feature type="region of interest" description="Disordered" evidence="1">
    <location>
        <begin position="1"/>
        <end position="29"/>
    </location>
</feature>
<gene>
    <name evidence="2" type="ORF">ECRASSUSDP1_LOCUS11548</name>
</gene>
<proteinExistence type="predicted"/>
<dbReference type="Proteomes" id="UP001295684">
    <property type="component" value="Unassembled WGS sequence"/>
</dbReference>
<feature type="region of interest" description="Disordered" evidence="1">
    <location>
        <begin position="125"/>
        <end position="149"/>
    </location>
</feature>
<evidence type="ECO:0000256" key="1">
    <source>
        <dbReference type="SAM" id="MobiDB-lite"/>
    </source>
</evidence>
<name>A0AAD1XDC5_EUPCR</name>
<keyword evidence="3" id="KW-1185">Reference proteome</keyword>
<evidence type="ECO:0000313" key="2">
    <source>
        <dbReference type="EMBL" id="CAI2370240.1"/>
    </source>
</evidence>
<protein>
    <submittedName>
        <fullName evidence="2">Uncharacterized protein</fullName>
    </submittedName>
</protein>
<comment type="caution">
    <text evidence="2">The sequence shown here is derived from an EMBL/GenBank/DDBJ whole genome shotgun (WGS) entry which is preliminary data.</text>
</comment>
<feature type="region of interest" description="Disordered" evidence="1">
    <location>
        <begin position="312"/>
        <end position="337"/>
    </location>
</feature>
<dbReference type="EMBL" id="CAMPGE010011404">
    <property type="protein sequence ID" value="CAI2370240.1"/>
    <property type="molecule type" value="Genomic_DNA"/>
</dbReference>